<dbReference type="GeneID" id="103484941"/>
<dbReference type="FunFam" id="1.10.472.10:FF:000034">
    <property type="entry name" value="D2/4-type cyclin"/>
    <property type="match status" value="1"/>
</dbReference>
<dbReference type="eggNOG" id="KOG0656">
    <property type="taxonomic scope" value="Eukaryota"/>
</dbReference>
<dbReference type="InterPro" id="IPR006671">
    <property type="entry name" value="Cyclin_N"/>
</dbReference>
<dbReference type="Pfam" id="PF00134">
    <property type="entry name" value="Cyclin_N"/>
    <property type="match status" value="1"/>
</dbReference>
<accession>A0A1S3B257</accession>
<comment type="similarity">
    <text evidence="1">Belongs to the cyclin family. Cyclin D subfamily.</text>
</comment>
<feature type="compositionally biased region" description="Low complexity" evidence="8">
    <location>
        <begin position="332"/>
        <end position="341"/>
    </location>
</feature>
<evidence type="ECO:0000313" key="11">
    <source>
        <dbReference type="EnsemblPlants" id="MELO3C007725.2.1"/>
    </source>
</evidence>
<keyword evidence="3" id="KW-0132">Cell division</keyword>
<dbReference type="AlphaFoldDB" id="A0A1S3B257"/>
<feature type="domain" description="Cyclin C-terminal" evidence="10">
    <location>
        <begin position="191"/>
        <end position="304"/>
    </location>
</feature>
<evidence type="ECO:0000256" key="4">
    <source>
        <dbReference type="ARBA" id="ARBA00023127"/>
    </source>
</evidence>
<comment type="subunit">
    <text evidence="2">Interacts with the CDC2 protein kinase to form a serine/threonine kinase holoenzyme complex also known as maturation promoting factor (MPF). The cyclin subunit imparts substrate specificity to the complex.</text>
</comment>
<dbReference type="CDD" id="cd20544">
    <property type="entry name" value="CYCLIN_AtCycD-like_rpt2"/>
    <property type="match status" value="1"/>
</dbReference>
<dbReference type="Proteomes" id="UP001652600">
    <property type="component" value="Chromosome 8"/>
</dbReference>
<dbReference type="Gramene" id="MELO3C007725.2.1">
    <property type="protein sequence ID" value="MELO3C007725.2.1"/>
    <property type="gene ID" value="MELO3C007725.2"/>
</dbReference>
<evidence type="ECO:0000259" key="9">
    <source>
        <dbReference type="SMART" id="SM00385"/>
    </source>
</evidence>
<dbReference type="PANTHER" id="PTHR10177">
    <property type="entry name" value="CYCLINS"/>
    <property type="match status" value="1"/>
</dbReference>
<dbReference type="SMART" id="SM01332">
    <property type="entry name" value="Cyclin_C"/>
    <property type="match status" value="1"/>
</dbReference>
<keyword evidence="12" id="KW-1185">Reference proteome</keyword>
<protein>
    <recommendedName>
        <fullName evidence="6">B-like cyclin</fullName>
    </recommendedName>
</protein>
<dbReference type="Gene3D" id="1.10.472.10">
    <property type="entry name" value="Cyclin-like"/>
    <property type="match status" value="2"/>
</dbReference>
<evidence type="ECO:0000256" key="5">
    <source>
        <dbReference type="ARBA" id="ARBA00023306"/>
    </source>
</evidence>
<evidence type="ECO:0000256" key="7">
    <source>
        <dbReference type="RuleBase" id="RU000383"/>
    </source>
</evidence>
<sequence length="368" mass="41817">MADSFYCTENANICFDENNEFDERCSISLPHRRTREPNVEFFGSENFLGSSVLESEERVKRMVEKEIEHLPTHDYLKRMLSGDLDLKFRREAVDWIWKAHAHYSFGPLSLCLSMNYLDRFLSVYHLPMDKSWTVQLLSVACMSLAAKMEETEVPLPIDLQVEEPKFVFEAKTIQRMELLVLSRLKWKMQAITPFSFIDYFLSKISVEQQNIPSFYFSKSSQLILSTIKGIDFLEFKPSEIALAVAISISREFQTPDMNKAILSFPYMEKERVMKCIELIRDFSLISNVYGNTLGGGNVGSVPQSPVGVLDAACLSYKTEELLTAGSYGNGNSSSSSSSSSHDSQDSKRRRQDRPSSNDDDTSPSSPVK</sequence>
<dbReference type="CDD" id="cd20543">
    <property type="entry name" value="CYCLIN_AtCycD-like_rpt1"/>
    <property type="match status" value="1"/>
</dbReference>
<dbReference type="InParanoid" id="A0A1S3B257"/>
<evidence type="ECO:0000256" key="3">
    <source>
        <dbReference type="ARBA" id="ARBA00022618"/>
    </source>
</evidence>
<name>A0A1S3B257_CUCME</name>
<evidence type="ECO:0000256" key="6">
    <source>
        <dbReference type="ARBA" id="ARBA00032263"/>
    </source>
</evidence>
<dbReference type="SMR" id="A0A1S3B257"/>
<dbReference type="OrthoDB" id="5590282at2759"/>
<gene>
    <name evidence="13" type="primary">LOC103484941</name>
    <name evidence="11" type="synonym">103484941</name>
</gene>
<reference evidence="13" key="2">
    <citation type="submission" date="2025-04" db="UniProtKB">
        <authorList>
            <consortium name="RefSeq"/>
        </authorList>
    </citation>
    <scope>IDENTIFICATION</scope>
</reference>
<proteinExistence type="inferred from homology"/>
<dbReference type="InterPro" id="IPR004367">
    <property type="entry name" value="Cyclin_C-dom"/>
</dbReference>
<keyword evidence="5" id="KW-0131">Cell cycle</keyword>
<dbReference type="PROSITE" id="PS00292">
    <property type="entry name" value="CYCLINS"/>
    <property type="match status" value="1"/>
</dbReference>
<dbReference type="KEGG" id="cmo:103484941"/>
<evidence type="ECO:0000256" key="1">
    <source>
        <dbReference type="ARBA" id="ARBA00009065"/>
    </source>
</evidence>
<dbReference type="InterPro" id="IPR039361">
    <property type="entry name" value="Cyclin"/>
</dbReference>
<feature type="domain" description="Cyclin-like" evidence="9">
    <location>
        <begin position="94"/>
        <end position="182"/>
    </location>
</feature>
<dbReference type="RefSeq" id="XP_008440562.1">
    <property type="nucleotide sequence ID" value="XM_008442340.2"/>
</dbReference>
<dbReference type="SMART" id="SM00385">
    <property type="entry name" value="CYCLIN"/>
    <property type="match status" value="1"/>
</dbReference>
<evidence type="ECO:0000256" key="8">
    <source>
        <dbReference type="SAM" id="MobiDB-lite"/>
    </source>
</evidence>
<feature type="region of interest" description="Disordered" evidence="8">
    <location>
        <begin position="325"/>
        <end position="368"/>
    </location>
</feature>
<dbReference type="InterPro" id="IPR048258">
    <property type="entry name" value="Cyclins_cyclin-box"/>
</dbReference>
<dbReference type="FunFam" id="1.10.472.10:FF:000040">
    <property type="entry name" value="D6-type cyclin"/>
    <property type="match status" value="1"/>
</dbReference>
<dbReference type="EnsemblPlants" id="MELO3C007725.2.1">
    <property type="protein sequence ID" value="MELO3C007725.2.1"/>
    <property type="gene ID" value="MELO3C007725.2"/>
</dbReference>
<evidence type="ECO:0000256" key="2">
    <source>
        <dbReference type="ARBA" id="ARBA00011177"/>
    </source>
</evidence>
<dbReference type="SUPFAM" id="SSF47954">
    <property type="entry name" value="Cyclin-like"/>
    <property type="match status" value="2"/>
</dbReference>
<feature type="compositionally biased region" description="Basic and acidic residues" evidence="8">
    <location>
        <begin position="342"/>
        <end position="356"/>
    </location>
</feature>
<dbReference type="InterPro" id="IPR036915">
    <property type="entry name" value="Cyclin-like_sf"/>
</dbReference>
<evidence type="ECO:0000313" key="13">
    <source>
        <dbReference type="RefSeq" id="XP_008440562.1"/>
    </source>
</evidence>
<organism evidence="12 13">
    <name type="scientific">Cucumis melo</name>
    <name type="common">Muskmelon</name>
    <dbReference type="NCBI Taxonomy" id="3656"/>
    <lineage>
        <taxon>Eukaryota</taxon>
        <taxon>Viridiplantae</taxon>
        <taxon>Streptophyta</taxon>
        <taxon>Embryophyta</taxon>
        <taxon>Tracheophyta</taxon>
        <taxon>Spermatophyta</taxon>
        <taxon>Magnoliopsida</taxon>
        <taxon>eudicotyledons</taxon>
        <taxon>Gunneridae</taxon>
        <taxon>Pentapetalae</taxon>
        <taxon>rosids</taxon>
        <taxon>fabids</taxon>
        <taxon>Cucurbitales</taxon>
        <taxon>Cucurbitaceae</taxon>
        <taxon>Benincaseae</taxon>
        <taxon>Cucumis</taxon>
    </lineage>
</organism>
<reference evidence="11" key="1">
    <citation type="submission" date="2023-03" db="UniProtKB">
        <authorList>
            <consortium name="EnsemblPlants"/>
        </authorList>
    </citation>
    <scope>IDENTIFICATION</scope>
</reference>
<evidence type="ECO:0000259" key="10">
    <source>
        <dbReference type="SMART" id="SM01332"/>
    </source>
</evidence>
<dbReference type="Pfam" id="PF02984">
    <property type="entry name" value="Cyclin_C"/>
    <property type="match status" value="1"/>
</dbReference>
<dbReference type="GO" id="GO:0051301">
    <property type="term" value="P:cell division"/>
    <property type="evidence" value="ECO:0007669"/>
    <property type="project" value="UniProtKB-KW"/>
</dbReference>
<evidence type="ECO:0000313" key="12">
    <source>
        <dbReference type="Proteomes" id="UP001652600"/>
    </source>
</evidence>
<keyword evidence="4 7" id="KW-0195">Cyclin</keyword>
<dbReference type="InterPro" id="IPR013763">
    <property type="entry name" value="Cyclin-like_dom"/>
</dbReference>